<dbReference type="Proteomes" id="UP000008631">
    <property type="component" value="Chromosome"/>
</dbReference>
<keyword evidence="5" id="KW-0804">Transcription</keyword>
<dbReference type="AlphaFoldDB" id="E8QZZ3"/>
<evidence type="ECO:0000256" key="4">
    <source>
        <dbReference type="ARBA" id="ARBA00023125"/>
    </source>
</evidence>
<reference key="1">
    <citation type="submission" date="2010-11" db="EMBL/GenBank/DDBJ databases">
        <title>The complete sequence of chromosome of Isophaera pallida ATCC 43644.</title>
        <authorList>
            <consortium name="US DOE Joint Genome Institute (JGI-PGF)"/>
            <person name="Lucas S."/>
            <person name="Copeland A."/>
            <person name="Lapidus A."/>
            <person name="Bruce D."/>
            <person name="Goodwin L."/>
            <person name="Pitluck S."/>
            <person name="Kyrpides N."/>
            <person name="Mavromatis K."/>
            <person name="Pagani I."/>
            <person name="Ivanova N."/>
            <person name="Saunders E."/>
            <person name="Brettin T."/>
            <person name="Detter J.C."/>
            <person name="Han C."/>
            <person name="Tapia R."/>
            <person name="Land M."/>
            <person name="Hauser L."/>
            <person name="Markowitz V."/>
            <person name="Cheng J.-F."/>
            <person name="Hugenholtz P."/>
            <person name="Woyke T."/>
            <person name="Wu D."/>
            <person name="Eisen J.A."/>
        </authorList>
    </citation>
    <scope>NUCLEOTIDE SEQUENCE</scope>
    <source>
        <strain>ATCC 43644</strain>
    </source>
</reference>
<keyword evidence="3" id="KW-0805">Transcription regulation</keyword>
<evidence type="ECO:0000313" key="9">
    <source>
        <dbReference type="EMBL" id="ADV64269.1"/>
    </source>
</evidence>
<evidence type="ECO:0000256" key="5">
    <source>
        <dbReference type="ARBA" id="ARBA00023163"/>
    </source>
</evidence>
<dbReference type="Gene3D" id="3.40.50.2300">
    <property type="match status" value="1"/>
</dbReference>
<dbReference type="PANTHER" id="PTHR48111:SF1">
    <property type="entry name" value="TWO-COMPONENT RESPONSE REGULATOR ORR33"/>
    <property type="match status" value="1"/>
</dbReference>
<feature type="modified residue" description="4-aspartylphosphate" evidence="6">
    <location>
        <position position="59"/>
    </location>
</feature>
<dbReference type="Pfam" id="PF00072">
    <property type="entry name" value="Response_reg"/>
    <property type="match status" value="1"/>
</dbReference>
<dbReference type="KEGG" id="ipa:Isop_3713"/>
<dbReference type="InParanoid" id="E8QZZ3"/>
<evidence type="ECO:0000259" key="8">
    <source>
        <dbReference type="PROSITE" id="PS50110"/>
    </source>
</evidence>
<feature type="compositionally biased region" description="Basic and acidic residues" evidence="7">
    <location>
        <begin position="242"/>
        <end position="252"/>
    </location>
</feature>
<keyword evidence="1 6" id="KW-0597">Phosphoprotein</keyword>
<feature type="domain" description="Response regulatory" evidence="8">
    <location>
        <begin position="8"/>
        <end position="124"/>
    </location>
</feature>
<evidence type="ECO:0000256" key="3">
    <source>
        <dbReference type="ARBA" id="ARBA00023015"/>
    </source>
</evidence>
<dbReference type="CDD" id="cd00156">
    <property type="entry name" value="REC"/>
    <property type="match status" value="1"/>
</dbReference>
<dbReference type="PROSITE" id="PS50110">
    <property type="entry name" value="RESPONSE_REGULATORY"/>
    <property type="match status" value="1"/>
</dbReference>
<keyword evidence="2" id="KW-0902">Two-component regulatory system</keyword>
<organism evidence="9 10">
    <name type="scientific">Isosphaera pallida (strain ATCC 43644 / DSM 9630 / IS1B)</name>
    <dbReference type="NCBI Taxonomy" id="575540"/>
    <lineage>
        <taxon>Bacteria</taxon>
        <taxon>Pseudomonadati</taxon>
        <taxon>Planctomycetota</taxon>
        <taxon>Planctomycetia</taxon>
        <taxon>Isosphaerales</taxon>
        <taxon>Isosphaeraceae</taxon>
        <taxon>Isosphaera</taxon>
    </lineage>
</organism>
<proteinExistence type="predicted"/>
<dbReference type="GO" id="GO:0006355">
    <property type="term" value="P:regulation of DNA-templated transcription"/>
    <property type="evidence" value="ECO:0007669"/>
    <property type="project" value="TreeGrafter"/>
</dbReference>
<reference evidence="9 10" key="2">
    <citation type="journal article" date="2011" name="Stand. Genomic Sci.">
        <title>Complete genome sequence of Isosphaera pallida type strain (IS1B).</title>
        <authorList>
            <consortium name="US DOE Joint Genome Institute (JGI-PGF)"/>
            <person name="Goker M."/>
            <person name="Cleland D."/>
            <person name="Saunders E."/>
            <person name="Lapidus A."/>
            <person name="Nolan M."/>
            <person name="Lucas S."/>
            <person name="Hammon N."/>
            <person name="Deshpande S."/>
            <person name="Cheng J.F."/>
            <person name="Tapia R."/>
            <person name="Han C."/>
            <person name="Goodwin L."/>
            <person name="Pitluck S."/>
            <person name="Liolios K."/>
            <person name="Pagani I."/>
            <person name="Ivanova N."/>
            <person name="Mavromatis K."/>
            <person name="Pati A."/>
            <person name="Chen A."/>
            <person name="Palaniappan K."/>
            <person name="Land M."/>
            <person name="Hauser L."/>
            <person name="Chang Y.J."/>
            <person name="Jeffries C.D."/>
            <person name="Detter J.C."/>
            <person name="Beck B."/>
            <person name="Woyke T."/>
            <person name="Bristow J."/>
            <person name="Eisen J.A."/>
            <person name="Markowitz V."/>
            <person name="Hugenholtz P."/>
            <person name="Kyrpides N.C."/>
            <person name="Klenk H.P."/>
        </authorList>
    </citation>
    <scope>NUCLEOTIDE SEQUENCE [LARGE SCALE GENOMIC DNA]</scope>
    <source>
        <strain evidence="10">ATCC 43644 / DSM 9630 / IS1B</strain>
    </source>
</reference>
<evidence type="ECO:0000313" key="10">
    <source>
        <dbReference type="Proteomes" id="UP000008631"/>
    </source>
</evidence>
<dbReference type="eggNOG" id="COG0745">
    <property type="taxonomic scope" value="Bacteria"/>
</dbReference>
<feature type="region of interest" description="Disordered" evidence="7">
    <location>
        <begin position="242"/>
        <end position="276"/>
    </location>
</feature>
<feature type="compositionally biased region" description="Polar residues" evidence="7">
    <location>
        <begin position="267"/>
        <end position="276"/>
    </location>
</feature>
<dbReference type="InterPro" id="IPR011006">
    <property type="entry name" value="CheY-like_superfamily"/>
</dbReference>
<keyword evidence="4" id="KW-0238">DNA-binding</keyword>
<dbReference type="STRING" id="575540.Isop_3713"/>
<dbReference type="SUPFAM" id="SSF52172">
    <property type="entry name" value="CheY-like"/>
    <property type="match status" value="1"/>
</dbReference>
<accession>E8QZZ3</accession>
<dbReference type="GO" id="GO:0032993">
    <property type="term" value="C:protein-DNA complex"/>
    <property type="evidence" value="ECO:0007669"/>
    <property type="project" value="TreeGrafter"/>
</dbReference>
<dbReference type="SMART" id="SM00448">
    <property type="entry name" value="REC"/>
    <property type="match status" value="1"/>
</dbReference>
<dbReference type="RefSeq" id="WP_013566557.1">
    <property type="nucleotide sequence ID" value="NC_014962.1"/>
</dbReference>
<dbReference type="InterPro" id="IPR039420">
    <property type="entry name" value="WalR-like"/>
</dbReference>
<evidence type="ECO:0000256" key="6">
    <source>
        <dbReference type="PROSITE-ProRule" id="PRU00169"/>
    </source>
</evidence>
<name>E8QZZ3_ISOPI</name>
<evidence type="ECO:0000256" key="7">
    <source>
        <dbReference type="SAM" id="MobiDB-lite"/>
    </source>
</evidence>
<dbReference type="PANTHER" id="PTHR48111">
    <property type="entry name" value="REGULATOR OF RPOS"/>
    <property type="match status" value="1"/>
</dbReference>
<keyword evidence="10" id="KW-1185">Reference proteome</keyword>
<dbReference type="HOGENOM" id="CLU_1007529_0_0_0"/>
<evidence type="ECO:0000256" key="1">
    <source>
        <dbReference type="ARBA" id="ARBA00022553"/>
    </source>
</evidence>
<gene>
    <name evidence="9" type="ordered locus">Isop_3713</name>
</gene>
<dbReference type="GO" id="GO:0000976">
    <property type="term" value="F:transcription cis-regulatory region binding"/>
    <property type="evidence" value="ECO:0007669"/>
    <property type="project" value="TreeGrafter"/>
</dbReference>
<dbReference type="EMBL" id="CP002353">
    <property type="protein sequence ID" value="ADV64269.1"/>
    <property type="molecule type" value="Genomic_DNA"/>
</dbReference>
<dbReference type="GO" id="GO:0000156">
    <property type="term" value="F:phosphorelay response regulator activity"/>
    <property type="evidence" value="ECO:0007669"/>
    <property type="project" value="TreeGrafter"/>
</dbReference>
<dbReference type="OrthoDB" id="292005at2"/>
<dbReference type="GO" id="GO:0005829">
    <property type="term" value="C:cytosol"/>
    <property type="evidence" value="ECO:0007669"/>
    <property type="project" value="TreeGrafter"/>
</dbReference>
<evidence type="ECO:0000256" key="2">
    <source>
        <dbReference type="ARBA" id="ARBA00023012"/>
    </source>
</evidence>
<protein>
    <submittedName>
        <fullName evidence="9">Response regulator receiver protein</fullName>
    </submittedName>
</protein>
<dbReference type="InterPro" id="IPR001789">
    <property type="entry name" value="Sig_transdc_resp-reg_receiver"/>
</dbReference>
<sequence>MSDTRVYRILHVEDDPDQRDFIALLLQSRPAPRFEIAHAESEREAIERFSAEHDLVILDYQLAEGGGMGTLRKLRAIRPWIPILALSGQESPEVVVDLLDAGVDEYFSKSRFDPAQFLRSIDEALLRQEAWEARHGGRLHGVASDADPRPVELELTELLETFLAALPNDFPARVAQIVESAHARRFQPHHLHHAFDRAVSRLLGLQRGRDPRNVKPGQLPTVDDERARPLLLELLLRLEQVHQPREATEKPDTPIGPRSPFALSGREATTNPTPSN</sequence>